<gene>
    <name evidence="1" type="ORF">RBSH_05423</name>
</gene>
<accession>K5D9Z5</accession>
<proteinExistence type="predicted"/>
<name>K5D9Z5_RHOBT</name>
<dbReference type="Pfam" id="PF13366">
    <property type="entry name" value="PDDEXK_3"/>
    <property type="match status" value="1"/>
</dbReference>
<dbReference type="PATRIC" id="fig|993517.3.peg.5873"/>
<dbReference type="AlphaFoldDB" id="K5D9Z5"/>
<dbReference type="InterPro" id="IPR026350">
    <property type="entry name" value="GxxExxY"/>
</dbReference>
<dbReference type="EMBL" id="AMCW01000152">
    <property type="protein sequence ID" value="EKJ99247.1"/>
    <property type="molecule type" value="Genomic_DNA"/>
</dbReference>
<evidence type="ECO:0008006" key="3">
    <source>
        <dbReference type="Google" id="ProtNLM"/>
    </source>
</evidence>
<dbReference type="Proteomes" id="UP000007993">
    <property type="component" value="Unassembled WGS sequence"/>
</dbReference>
<reference evidence="1 2" key="1">
    <citation type="journal article" date="2013" name="Mar. Genomics">
        <title>Expression of sulfatases in Rhodopirellula baltica and the diversity of sulfatases in the genus Rhodopirellula.</title>
        <authorList>
            <person name="Wegner C.E."/>
            <person name="Richter-Heitmann T."/>
            <person name="Klindworth A."/>
            <person name="Klockow C."/>
            <person name="Richter M."/>
            <person name="Achstetter T."/>
            <person name="Glockner F.O."/>
            <person name="Harder J."/>
        </authorList>
    </citation>
    <scope>NUCLEOTIDE SEQUENCE [LARGE SCALE GENOMIC DNA]</scope>
    <source>
        <strain evidence="1 2">SH28</strain>
    </source>
</reference>
<sequence>MARRFRYHVLGFLGYLKATTLNHGLLINFGSAKFQIRKFKM</sequence>
<evidence type="ECO:0000313" key="1">
    <source>
        <dbReference type="EMBL" id="EKJ99247.1"/>
    </source>
</evidence>
<comment type="caution">
    <text evidence="1">The sequence shown here is derived from an EMBL/GenBank/DDBJ whole genome shotgun (WGS) entry which is preliminary data.</text>
</comment>
<organism evidence="1 2">
    <name type="scientific">Rhodopirellula baltica SH28</name>
    <dbReference type="NCBI Taxonomy" id="993517"/>
    <lineage>
        <taxon>Bacteria</taxon>
        <taxon>Pseudomonadati</taxon>
        <taxon>Planctomycetota</taxon>
        <taxon>Planctomycetia</taxon>
        <taxon>Pirellulales</taxon>
        <taxon>Pirellulaceae</taxon>
        <taxon>Rhodopirellula</taxon>
    </lineage>
</organism>
<evidence type="ECO:0000313" key="2">
    <source>
        <dbReference type="Proteomes" id="UP000007993"/>
    </source>
</evidence>
<protein>
    <recommendedName>
        <fullName evidence="3">GxxExxY protein</fullName>
    </recommendedName>
</protein>